<dbReference type="EMBL" id="FOXD01000002">
    <property type="protein sequence ID" value="SFP09697.1"/>
    <property type="molecule type" value="Genomic_DNA"/>
</dbReference>
<name>A0A1I5MK61_9BACI</name>
<accession>A0A1I5MK61</accession>
<feature type="domain" description="ORF6C" evidence="1">
    <location>
        <begin position="127"/>
        <end position="202"/>
    </location>
</feature>
<dbReference type="RefSeq" id="WP_170840920.1">
    <property type="nucleotide sequence ID" value="NZ_FOXD01000002.1"/>
</dbReference>
<dbReference type="InterPro" id="IPR014054">
    <property type="entry name" value="Phage_regulatory_Rha"/>
</dbReference>
<dbReference type="STRING" id="1884432.SAMN05518683_102258"/>
<gene>
    <name evidence="2" type="ORF">SAMN05518683_102258</name>
</gene>
<dbReference type="InterPro" id="IPR018878">
    <property type="entry name" value="ORF6C_dom"/>
</dbReference>
<protein>
    <submittedName>
        <fullName evidence="2">Phage regulatory protein, rha family</fullName>
    </submittedName>
</protein>
<evidence type="ECO:0000259" key="1">
    <source>
        <dbReference type="Pfam" id="PF10552"/>
    </source>
</evidence>
<dbReference type="AlphaFoldDB" id="A0A1I5MK61"/>
<organism evidence="2 3">
    <name type="scientific">Salibacterium halotolerans</name>
    <dbReference type="NCBI Taxonomy" id="1884432"/>
    <lineage>
        <taxon>Bacteria</taxon>
        <taxon>Bacillati</taxon>
        <taxon>Bacillota</taxon>
        <taxon>Bacilli</taxon>
        <taxon>Bacillales</taxon>
        <taxon>Bacillaceae</taxon>
    </lineage>
</organism>
<evidence type="ECO:0000313" key="2">
    <source>
        <dbReference type="EMBL" id="SFP09697.1"/>
    </source>
</evidence>
<dbReference type="Pfam" id="PF10552">
    <property type="entry name" value="ORF6C"/>
    <property type="match status" value="1"/>
</dbReference>
<dbReference type="Pfam" id="PF09669">
    <property type="entry name" value="Phage_pRha"/>
    <property type="match status" value="1"/>
</dbReference>
<keyword evidence="3" id="KW-1185">Reference proteome</keyword>
<proteinExistence type="predicted"/>
<dbReference type="NCBIfam" id="TIGR02681">
    <property type="entry name" value="phage_pRha"/>
    <property type="match status" value="1"/>
</dbReference>
<evidence type="ECO:0000313" key="3">
    <source>
        <dbReference type="Proteomes" id="UP000198892"/>
    </source>
</evidence>
<dbReference type="Proteomes" id="UP000198892">
    <property type="component" value="Unassembled WGS sequence"/>
</dbReference>
<reference evidence="3" key="1">
    <citation type="submission" date="2016-10" db="EMBL/GenBank/DDBJ databases">
        <authorList>
            <person name="Varghese N."/>
            <person name="Submissions S."/>
        </authorList>
    </citation>
    <scope>NUCLEOTIDE SEQUENCE [LARGE SCALE GENOMIC DNA]</scope>
    <source>
        <strain evidence="3">S7</strain>
    </source>
</reference>
<sequence length="211" mass="25137">MQEDLDYKELVFVDQNNRPATDSIRIAEAFEKRHDKVLRDIRSLRCSDEFRLSNFGESSYENQQGRKMPLFIVSYDGFAFLCMGYNGEKADRFKERYINEFNRTRTYLETQQNFLESSNVGKLLEIYEDRVTLNSDQQNKLNQSVKERIHHLYPSISNKARAKYFSALYRDLRHNFGVRSYRDISDKHYHDAIQIVNEWALSNFGETRGER</sequence>